<evidence type="ECO:0000256" key="5">
    <source>
        <dbReference type="ARBA" id="ARBA00029882"/>
    </source>
</evidence>
<dbReference type="InterPro" id="IPR010644">
    <property type="entry name" value="ChdC/CLD"/>
</dbReference>
<evidence type="ECO:0000256" key="7">
    <source>
        <dbReference type="ARBA" id="ARBA00049896"/>
    </source>
</evidence>
<keyword evidence="11" id="KW-1185">Reference proteome</keyword>
<evidence type="ECO:0000313" key="10">
    <source>
        <dbReference type="EMBL" id="RRJ86966.1"/>
    </source>
</evidence>
<protein>
    <recommendedName>
        <fullName evidence="1 9">Coproheme decarboxylase</fullName>
        <ecNumber evidence="8 9">1.3.98.5</ecNumber>
    </recommendedName>
    <alternativeName>
        <fullName evidence="5 9">Coproheme III oxidative decarboxylase</fullName>
    </alternativeName>
    <alternativeName>
        <fullName evidence="6 9">Hydrogen peroxide-dependent heme synthase</fullName>
    </alternativeName>
</protein>
<feature type="binding site" description="axial binding residue" evidence="9">
    <location>
        <position position="160"/>
    </location>
    <ligand>
        <name>Fe-coproporphyrin III</name>
        <dbReference type="ChEBI" id="CHEBI:68438"/>
    </ligand>
    <ligandPart>
        <name>Fe</name>
        <dbReference type="ChEBI" id="CHEBI:18248"/>
    </ligandPart>
</feature>
<evidence type="ECO:0000256" key="8">
    <source>
        <dbReference type="ARBA" id="ARBA00050019"/>
    </source>
</evidence>
<dbReference type="HAMAP" id="MF_02244">
    <property type="entry name" value="Coproheme_decarbox_2"/>
    <property type="match status" value="1"/>
</dbReference>
<evidence type="ECO:0000313" key="11">
    <source>
        <dbReference type="Proteomes" id="UP000274391"/>
    </source>
</evidence>
<dbReference type="Gene3D" id="3.30.70.1030">
    <property type="entry name" value="Apc35880, domain 1"/>
    <property type="match status" value="2"/>
</dbReference>
<keyword evidence="2 9" id="KW-0349">Heme</keyword>
<dbReference type="GO" id="GO:0016634">
    <property type="term" value="F:oxidoreductase activity, acting on the CH-CH group of donors, oxygen as acceptor"/>
    <property type="evidence" value="ECO:0007669"/>
    <property type="project" value="UniProtKB-UniRule"/>
</dbReference>
<comment type="function">
    <text evidence="9">Involved in coproporphyrin-dependent heme b biosynthesis. Catalyzes the decarboxylation of Fe-coproporphyrin III (coproheme) to heme b (protoheme IX), the last step of the pathway. The reaction occurs in a stepwise manner with a three-propionate intermediate.</text>
</comment>
<keyword evidence="9" id="KW-0350">Heme biosynthesis</keyword>
<dbReference type="OrthoDB" id="9773646at2"/>
<name>A0A3P3VZB0_9MICO</name>
<keyword evidence="3 9" id="KW-0479">Metal-binding</keyword>
<evidence type="ECO:0000256" key="9">
    <source>
        <dbReference type="HAMAP-Rule" id="MF_02244"/>
    </source>
</evidence>
<comment type="catalytic activity">
    <reaction evidence="9">
        <text>Fe-coproporphyrin III + H2O2 + H(+) = harderoheme III + CO2 + 2 H2O</text>
        <dbReference type="Rhea" id="RHEA:57940"/>
        <dbReference type="ChEBI" id="CHEBI:15377"/>
        <dbReference type="ChEBI" id="CHEBI:15378"/>
        <dbReference type="ChEBI" id="CHEBI:16240"/>
        <dbReference type="ChEBI" id="CHEBI:16526"/>
        <dbReference type="ChEBI" id="CHEBI:68438"/>
        <dbReference type="ChEBI" id="CHEBI:142463"/>
    </reaction>
</comment>
<evidence type="ECO:0000256" key="3">
    <source>
        <dbReference type="ARBA" id="ARBA00022723"/>
    </source>
</evidence>
<sequence length="242" mass="28011">MRTMSTPQSEAQPTSLTQYTMYSVFRRPPGAPKITELDAALRELDEALAPNEADGVIVRGFYDVSGFRQDADVLVWTHGEHPEALQAAIRRIRTTPLFEQLDLSWQVVGVHRAAEFNERHMPAFMYGKEPKSWICIYPFVRSYEWYLLDEAERSVMLRDHGMRGSAFTSVLANTVAAFAISDYEWMLSFEDDELLNIVDMMRDLRYTEARRHVREETPFYTGRRIETAELPLVLRHVKSLEA</sequence>
<dbReference type="GO" id="GO:0020037">
    <property type="term" value="F:heme binding"/>
    <property type="evidence" value="ECO:0007669"/>
    <property type="project" value="InterPro"/>
</dbReference>
<gene>
    <name evidence="9" type="primary">chdC</name>
    <name evidence="10" type="ORF">EG850_06050</name>
</gene>
<dbReference type="GO" id="GO:0006785">
    <property type="term" value="P:heme B biosynthetic process"/>
    <property type="evidence" value="ECO:0007669"/>
    <property type="project" value="UniProtKB-UniRule"/>
</dbReference>
<comment type="catalytic activity">
    <reaction evidence="7">
        <text>Fe-coproporphyrin III + 2 H2O2 + 2 H(+) = heme b + 2 CO2 + 4 H2O</text>
        <dbReference type="Rhea" id="RHEA:56516"/>
        <dbReference type="ChEBI" id="CHEBI:15377"/>
        <dbReference type="ChEBI" id="CHEBI:15378"/>
        <dbReference type="ChEBI" id="CHEBI:16240"/>
        <dbReference type="ChEBI" id="CHEBI:16526"/>
        <dbReference type="ChEBI" id="CHEBI:60344"/>
        <dbReference type="ChEBI" id="CHEBI:68438"/>
        <dbReference type="EC" id="1.3.98.5"/>
    </reaction>
    <physiologicalReaction direction="left-to-right" evidence="7">
        <dbReference type="Rhea" id="RHEA:56517"/>
    </physiologicalReaction>
</comment>
<evidence type="ECO:0000256" key="2">
    <source>
        <dbReference type="ARBA" id="ARBA00022617"/>
    </source>
</evidence>
<evidence type="ECO:0000256" key="4">
    <source>
        <dbReference type="ARBA" id="ARBA00023004"/>
    </source>
</evidence>
<dbReference type="EC" id="1.3.98.5" evidence="8 9"/>
<dbReference type="SUPFAM" id="SSF54909">
    <property type="entry name" value="Dimeric alpha+beta barrel"/>
    <property type="match status" value="1"/>
</dbReference>
<organism evidence="10 11">
    <name type="scientific">Gulosibacter macacae</name>
    <dbReference type="NCBI Taxonomy" id="2488791"/>
    <lineage>
        <taxon>Bacteria</taxon>
        <taxon>Bacillati</taxon>
        <taxon>Actinomycetota</taxon>
        <taxon>Actinomycetes</taxon>
        <taxon>Micrococcales</taxon>
        <taxon>Microbacteriaceae</taxon>
        <taxon>Gulosibacter</taxon>
    </lineage>
</organism>
<dbReference type="PANTHER" id="PTHR36843:SF1">
    <property type="entry name" value="COPROHEME DECARBOXYLASE"/>
    <property type="match status" value="1"/>
</dbReference>
<reference evidence="10 11" key="1">
    <citation type="submission" date="2018-11" db="EMBL/GenBank/DDBJ databases">
        <title>YIM 102482-1 draft genome.</title>
        <authorList>
            <person name="Li G."/>
            <person name="Jiang Y."/>
        </authorList>
    </citation>
    <scope>NUCLEOTIDE SEQUENCE [LARGE SCALE GENOMIC DNA]</scope>
    <source>
        <strain evidence="10 11">YIM 102482-1</strain>
    </source>
</reference>
<dbReference type="Proteomes" id="UP000274391">
    <property type="component" value="Unassembled WGS sequence"/>
</dbReference>
<dbReference type="EMBL" id="RQVS01000006">
    <property type="protein sequence ID" value="RRJ86966.1"/>
    <property type="molecule type" value="Genomic_DNA"/>
</dbReference>
<comment type="pathway">
    <text evidence="9">Porphyrin-containing compound metabolism; protoheme biosynthesis.</text>
</comment>
<keyword evidence="4 9" id="KW-0408">Iron</keyword>
<dbReference type="PANTHER" id="PTHR36843">
    <property type="entry name" value="HEME-DEPENDENT PEROXIDASE YWFI-RELATED"/>
    <property type="match status" value="1"/>
</dbReference>
<comment type="catalytic activity">
    <reaction evidence="9">
        <text>harderoheme III + H2O2 + H(+) = heme b + CO2 + 2 H2O</text>
        <dbReference type="Rhea" id="RHEA:57944"/>
        <dbReference type="ChEBI" id="CHEBI:15377"/>
        <dbReference type="ChEBI" id="CHEBI:15378"/>
        <dbReference type="ChEBI" id="CHEBI:16240"/>
        <dbReference type="ChEBI" id="CHEBI:16526"/>
        <dbReference type="ChEBI" id="CHEBI:60344"/>
        <dbReference type="ChEBI" id="CHEBI:142463"/>
    </reaction>
</comment>
<dbReference type="NCBIfam" id="NF042928">
    <property type="entry name" value="HemQ_actino"/>
    <property type="match status" value="1"/>
</dbReference>
<proteinExistence type="inferred from homology"/>
<comment type="similarity">
    <text evidence="9">Belongs to the ChdC family. Type 2 subfamily.</text>
</comment>
<feature type="active site" evidence="9">
    <location>
        <position position="137"/>
    </location>
</feature>
<dbReference type="GO" id="GO:0046872">
    <property type="term" value="F:metal ion binding"/>
    <property type="evidence" value="ECO:0007669"/>
    <property type="project" value="UniProtKB-KW"/>
</dbReference>
<accession>A0A3P3VZB0</accession>
<dbReference type="AlphaFoldDB" id="A0A3P3VZB0"/>
<comment type="caution">
    <text evidence="10">The sequence shown here is derived from an EMBL/GenBank/DDBJ whole genome shotgun (WGS) entry which is preliminary data.</text>
</comment>
<evidence type="ECO:0000256" key="6">
    <source>
        <dbReference type="ARBA" id="ARBA00030236"/>
    </source>
</evidence>
<dbReference type="InterPro" id="IPR011008">
    <property type="entry name" value="Dimeric_a/b-barrel"/>
</dbReference>
<comment type="cofactor">
    <cofactor evidence="9">
        <name>Fe-coproporphyrin III</name>
        <dbReference type="ChEBI" id="CHEBI:68438"/>
    </cofactor>
    <text evidence="9">Fe-coproporphyrin III acts as both substrate and redox cofactor.</text>
</comment>
<keyword evidence="9" id="KW-0560">Oxidoreductase</keyword>
<dbReference type="Pfam" id="PF06778">
    <property type="entry name" value="Chlor_dismutase"/>
    <property type="match status" value="1"/>
</dbReference>
<evidence type="ECO:0000256" key="1">
    <source>
        <dbReference type="ARBA" id="ARBA00014413"/>
    </source>
</evidence>